<proteinExistence type="predicted"/>
<reference evidence="1" key="2">
    <citation type="journal article" date="2015" name="Fish Shellfish Immunol.">
        <title>Early steps in the European eel (Anguilla anguilla)-Vibrio vulnificus interaction in the gills: Role of the RtxA13 toxin.</title>
        <authorList>
            <person name="Callol A."/>
            <person name="Pajuelo D."/>
            <person name="Ebbesson L."/>
            <person name="Teles M."/>
            <person name="MacKenzie S."/>
            <person name="Amaro C."/>
        </authorList>
    </citation>
    <scope>NUCLEOTIDE SEQUENCE</scope>
</reference>
<name>A0A0E9T1W7_ANGAN</name>
<protein>
    <submittedName>
        <fullName evidence="1">Uncharacterized protein</fullName>
    </submittedName>
</protein>
<reference evidence="1" key="1">
    <citation type="submission" date="2014-11" db="EMBL/GenBank/DDBJ databases">
        <authorList>
            <person name="Amaro Gonzalez C."/>
        </authorList>
    </citation>
    <scope>NUCLEOTIDE SEQUENCE</scope>
</reference>
<sequence>MKKGASHCDNMFCKQLIVTICKHNIMVQMQLYIVFKLYAHKITKKGSFVS</sequence>
<dbReference type="AlphaFoldDB" id="A0A0E9T1W7"/>
<dbReference type="EMBL" id="GBXM01060971">
    <property type="protein sequence ID" value="JAH47606.1"/>
    <property type="molecule type" value="Transcribed_RNA"/>
</dbReference>
<accession>A0A0E9T1W7</accession>
<evidence type="ECO:0000313" key="1">
    <source>
        <dbReference type="EMBL" id="JAH47606.1"/>
    </source>
</evidence>
<organism evidence="1">
    <name type="scientific">Anguilla anguilla</name>
    <name type="common">European freshwater eel</name>
    <name type="synonym">Muraena anguilla</name>
    <dbReference type="NCBI Taxonomy" id="7936"/>
    <lineage>
        <taxon>Eukaryota</taxon>
        <taxon>Metazoa</taxon>
        <taxon>Chordata</taxon>
        <taxon>Craniata</taxon>
        <taxon>Vertebrata</taxon>
        <taxon>Euteleostomi</taxon>
        <taxon>Actinopterygii</taxon>
        <taxon>Neopterygii</taxon>
        <taxon>Teleostei</taxon>
        <taxon>Anguilliformes</taxon>
        <taxon>Anguillidae</taxon>
        <taxon>Anguilla</taxon>
    </lineage>
</organism>